<feature type="compositionally biased region" description="Basic and acidic residues" evidence="1">
    <location>
        <begin position="657"/>
        <end position="688"/>
    </location>
</feature>
<organism evidence="2 3">
    <name type="scientific">Pseudocercospora fijiensis (strain CIRAD86)</name>
    <name type="common">Black leaf streak disease fungus</name>
    <name type="synonym">Mycosphaerella fijiensis</name>
    <dbReference type="NCBI Taxonomy" id="383855"/>
    <lineage>
        <taxon>Eukaryota</taxon>
        <taxon>Fungi</taxon>
        <taxon>Dikarya</taxon>
        <taxon>Ascomycota</taxon>
        <taxon>Pezizomycotina</taxon>
        <taxon>Dothideomycetes</taxon>
        <taxon>Dothideomycetidae</taxon>
        <taxon>Mycosphaerellales</taxon>
        <taxon>Mycosphaerellaceae</taxon>
        <taxon>Pseudocercospora</taxon>
    </lineage>
</organism>
<feature type="compositionally biased region" description="Basic residues" evidence="1">
    <location>
        <begin position="810"/>
        <end position="824"/>
    </location>
</feature>
<feature type="region of interest" description="Disordered" evidence="1">
    <location>
        <begin position="1"/>
        <end position="234"/>
    </location>
</feature>
<name>M2ZN21_PSEFD</name>
<feature type="compositionally biased region" description="Polar residues" evidence="1">
    <location>
        <begin position="695"/>
        <end position="704"/>
    </location>
</feature>
<feature type="region of interest" description="Disordered" evidence="1">
    <location>
        <begin position="638"/>
        <end position="768"/>
    </location>
</feature>
<feature type="compositionally biased region" description="Basic residues" evidence="1">
    <location>
        <begin position="203"/>
        <end position="212"/>
    </location>
</feature>
<feature type="compositionally biased region" description="Polar residues" evidence="1">
    <location>
        <begin position="108"/>
        <end position="121"/>
    </location>
</feature>
<dbReference type="GeneID" id="19341419"/>
<feature type="compositionally biased region" description="Polar residues" evidence="1">
    <location>
        <begin position="640"/>
        <end position="654"/>
    </location>
</feature>
<evidence type="ECO:0000313" key="3">
    <source>
        <dbReference type="Proteomes" id="UP000016932"/>
    </source>
</evidence>
<feature type="region of interest" description="Disordered" evidence="1">
    <location>
        <begin position="552"/>
        <end position="576"/>
    </location>
</feature>
<dbReference type="RefSeq" id="XP_007928953.1">
    <property type="nucleotide sequence ID" value="XM_007930762.1"/>
</dbReference>
<keyword evidence="3" id="KW-1185">Reference proteome</keyword>
<feature type="compositionally biased region" description="Pro residues" evidence="1">
    <location>
        <begin position="214"/>
        <end position="230"/>
    </location>
</feature>
<feature type="compositionally biased region" description="Basic and acidic residues" evidence="1">
    <location>
        <begin position="122"/>
        <end position="147"/>
    </location>
</feature>
<dbReference type="HOGENOM" id="CLU_311024_0_0_1"/>
<dbReference type="InterPro" id="IPR022190">
    <property type="entry name" value="DUF3716"/>
</dbReference>
<reference evidence="2 3" key="1">
    <citation type="journal article" date="2012" name="PLoS Pathog.">
        <title>Diverse lifestyles and strategies of plant pathogenesis encoded in the genomes of eighteen Dothideomycetes fungi.</title>
        <authorList>
            <person name="Ohm R.A."/>
            <person name="Feau N."/>
            <person name="Henrissat B."/>
            <person name="Schoch C.L."/>
            <person name="Horwitz B.A."/>
            <person name="Barry K.W."/>
            <person name="Condon B.J."/>
            <person name="Copeland A.C."/>
            <person name="Dhillon B."/>
            <person name="Glaser F."/>
            <person name="Hesse C.N."/>
            <person name="Kosti I."/>
            <person name="LaButti K."/>
            <person name="Lindquist E.A."/>
            <person name="Lucas S."/>
            <person name="Salamov A.A."/>
            <person name="Bradshaw R.E."/>
            <person name="Ciuffetti L."/>
            <person name="Hamelin R.C."/>
            <person name="Kema G.H.J."/>
            <person name="Lawrence C."/>
            <person name="Scott J.A."/>
            <person name="Spatafora J.W."/>
            <person name="Turgeon B.G."/>
            <person name="de Wit P.J.G.M."/>
            <person name="Zhong S."/>
            <person name="Goodwin S.B."/>
            <person name="Grigoriev I.V."/>
        </authorList>
    </citation>
    <scope>NUCLEOTIDE SEQUENCE [LARGE SCALE GENOMIC DNA]</scope>
    <source>
        <strain evidence="2 3">CIRAD86</strain>
    </source>
</reference>
<dbReference type="VEuPathDB" id="FungiDB:MYCFIDRAFT_78222"/>
<feature type="compositionally biased region" description="Polar residues" evidence="1">
    <location>
        <begin position="151"/>
        <end position="164"/>
    </location>
</feature>
<accession>M2ZN21</accession>
<dbReference type="Pfam" id="PF12511">
    <property type="entry name" value="DUF3716"/>
    <property type="match status" value="1"/>
</dbReference>
<dbReference type="EMBL" id="KB446561">
    <property type="protein sequence ID" value="EME80509.1"/>
    <property type="molecule type" value="Genomic_DNA"/>
</dbReference>
<feature type="compositionally biased region" description="Basic and acidic residues" evidence="1">
    <location>
        <begin position="81"/>
        <end position="103"/>
    </location>
</feature>
<feature type="region of interest" description="Disordered" evidence="1">
    <location>
        <begin position="781"/>
        <end position="839"/>
    </location>
</feature>
<sequence>MTGATRELTARASRRGRALACDQTSFPMSGFVPINRPDRKTTLPASTAPPKEELPGRIPRTSGSTPQDQREPASAASSTKEQIDASHSREPPNDRSRGREENKIQPASAASSTKINTSSSKEGPDGKIQEREETGQDKQAQKVEKSLEQPAVTSAQVLASSGQNEDGESDEDSLPRLRTRRPRGQSPRSSAAAASDSEESRTPPRRRLRRPQRLPSPQPTQSPSPAPTSTPPVQLEDRNWAVLGIAGARKCADIEQYLTIWGNTTHRLPTLQANANGTYSIEVDGRICEIEDFDKPHVPGDDTELQVRWKQEWLYTWELSDARRTVVEFNLGRGAGPVLDPDHVAGYHSPEPEADTTKRCKIDFAAKLRFTPHTDEDYTASLMWRCIERCEQRANHDKLSDYFMRTALDELPRQRLVLRPRWRTDEKSDEYNDVLELREEVLLRACLNYVVGQARRTECSYCQEHCGPFRRCVTRAANHEGACTNCALAGRSRQCEYYIKGLSCTMIDCACVLISLDRWAHEDKLRAAADPQTPDSRSQVTDDADDDLEEDLYYSSPLPASGPQAQHANRSAFLTPPISSPPQNLFAGAVKADASGRTFAEVSDLATSLLESLGDQQLPAGKDRGDTDSATLANLFGDNASASLENDTTLQTGSGPEEGHSSRAKSDVSARPSPEARRKEDAKKEGKAIKRKHSTSSIDLLRQNQPRRQHKVARTAEQAETESTRPHVGHDHDPPPGPSGDDDMTPMTSRSRPDGNESQQPSALNGSSQSLPIRSAALVHPPSHCEAGTSAPHKAASAAKRGHDPDPHARLAHKRDRQRPHAHCSPRGPCIDPVLNPPLPRTEHESPVVIYRDRDQLFAKSELTTPQVRYLLSLTPCNMIDCFTRGWHEFAEELKGKKGFGPQYNKEWFLSRSWTRELNQIVRDRCPLDPRRLGRPVVIDLTMDD</sequence>
<protein>
    <submittedName>
        <fullName evidence="2">Uncharacterized protein</fullName>
    </submittedName>
</protein>
<feature type="compositionally biased region" description="Basic and acidic residues" evidence="1">
    <location>
        <begin position="722"/>
        <end position="734"/>
    </location>
</feature>
<proteinExistence type="predicted"/>
<evidence type="ECO:0000313" key="2">
    <source>
        <dbReference type="EMBL" id="EME80509.1"/>
    </source>
</evidence>
<gene>
    <name evidence="2" type="ORF">MYCFIDRAFT_78222</name>
</gene>
<dbReference type="Proteomes" id="UP000016932">
    <property type="component" value="Unassembled WGS sequence"/>
</dbReference>
<feature type="compositionally biased region" description="Polar residues" evidence="1">
    <location>
        <begin position="746"/>
        <end position="768"/>
    </location>
</feature>
<feature type="compositionally biased region" description="Low complexity" evidence="1">
    <location>
        <begin position="184"/>
        <end position="195"/>
    </location>
</feature>
<dbReference type="OrthoDB" id="3649136at2759"/>
<dbReference type="KEGG" id="pfj:MYCFIDRAFT_78222"/>
<evidence type="ECO:0000256" key="1">
    <source>
        <dbReference type="SAM" id="MobiDB-lite"/>
    </source>
</evidence>
<dbReference type="AlphaFoldDB" id="M2ZN21"/>